<dbReference type="InterPro" id="IPR016171">
    <property type="entry name" value="Vanillyl_alc_oxidase_C-sub2"/>
</dbReference>
<accession>A0ABT3N8B7</accession>
<dbReference type="Gene3D" id="3.30.70.3450">
    <property type="match status" value="1"/>
</dbReference>
<dbReference type="InterPro" id="IPR016164">
    <property type="entry name" value="FAD-linked_Oxase-like_C"/>
</dbReference>
<protein>
    <submittedName>
        <fullName evidence="5">FAD-binding protein</fullName>
    </submittedName>
</protein>
<evidence type="ECO:0000256" key="1">
    <source>
        <dbReference type="ARBA" id="ARBA00008000"/>
    </source>
</evidence>
<keyword evidence="6" id="KW-1185">Reference proteome</keyword>
<feature type="domain" description="FAD-binding PCMH-type" evidence="4">
    <location>
        <begin position="116"/>
        <end position="302"/>
    </location>
</feature>
<dbReference type="InterPro" id="IPR036318">
    <property type="entry name" value="FAD-bd_PCMH-like_sf"/>
</dbReference>
<dbReference type="InterPro" id="IPR006094">
    <property type="entry name" value="Oxid_FAD_bind_N"/>
</dbReference>
<sequence>MKIFLPPWIQTPPPEKSYRSIFKWGNPAAFKHPSPRLFRMLKQNFGLDNADFRERQFTGETRVVGMDLAPQLSEDFMNAVEQAVGKDQVERDVYSRLRYSTGQTTEESMDLRQHRVRGLTDLVVHPRHRNDVQALVTLCHAHGVPLSVYGGGSSVTLGHRMDKGGITLVMGTHMNRIHSLNETDLCVTVEAGMMGAEYEKILNEAPSRMGAVRAYTGGHFPQSFEYSSVGGWVLTLGSGQASSHYGDAADLLLAVEMVTPRGTIRTSSIAATATGPRIQDFFKGSEGAFGVLVSVTMKIFRFMPQNRQSFSFIFHDWSCAVTAAREISQADGGMPAVLRISDEEETDVALKLYGVESGPLDHWMRWMGFKPMARCLMLGTAEGERIHAREVAAMVRRIARQQGGMSLTAYPVRKWEHSRYMDPYMREDLLDFGIIIDTLETGVPWSRLHEVHRNVRAFIKQNPEIICMSHASHFYPQGTNLYFIFISRMMNTEAYRTFHRTIIRRILDAGGTLSHHHGVGRMMAPFMEEQLGKESMDLLKAVKRHLDPKGIMGPGIMGL</sequence>
<evidence type="ECO:0000256" key="3">
    <source>
        <dbReference type="ARBA" id="ARBA00022827"/>
    </source>
</evidence>
<gene>
    <name evidence="5" type="ORF">OOT00_06840</name>
</gene>
<name>A0ABT3N8B7_9BACT</name>
<dbReference type="Gene3D" id="3.30.465.10">
    <property type="match status" value="1"/>
</dbReference>
<dbReference type="Proteomes" id="UP001209681">
    <property type="component" value="Unassembled WGS sequence"/>
</dbReference>
<dbReference type="InterPro" id="IPR016169">
    <property type="entry name" value="FAD-bd_PCMH_sub2"/>
</dbReference>
<keyword evidence="2" id="KW-0285">Flavoprotein</keyword>
<evidence type="ECO:0000256" key="2">
    <source>
        <dbReference type="ARBA" id="ARBA00022630"/>
    </source>
</evidence>
<evidence type="ECO:0000313" key="6">
    <source>
        <dbReference type="Proteomes" id="UP001209681"/>
    </source>
</evidence>
<evidence type="ECO:0000313" key="5">
    <source>
        <dbReference type="EMBL" id="MCW7753700.1"/>
    </source>
</evidence>
<dbReference type="Pfam" id="PF01565">
    <property type="entry name" value="FAD_binding_4"/>
    <property type="match status" value="1"/>
</dbReference>
<comment type="similarity">
    <text evidence="1">Belongs to the FAD-binding oxidoreductase/transferase type 4 family.</text>
</comment>
<organism evidence="5 6">
    <name type="scientific">Desulfobotulus pelophilus</name>
    <dbReference type="NCBI Taxonomy" id="2823377"/>
    <lineage>
        <taxon>Bacteria</taxon>
        <taxon>Pseudomonadati</taxon>
        <taxon>Thermodesulfobacteriota</taxon>
        <taxon>Desulfobacteria</taxon>
        <taxon>Desulfobacterales</taxon>
        <taxon>Desulfobacteraceae</taxon>
        <taxon>Desulfobotulus</taxon>
    </lineage>
</organism>
<evidence type="ECO:0000259" key="4">
    <source>
        <dbReference type="PROSITE" id="PS51387"/>
    </source>
</evidence>
<dbReference type="SUPFAM" id="SSF56176">
    <property type="entry name" value="FAD-binding/transporter-associated domain-like"/>
    <property type="match status" value="1"/>
</dbReference>
<dbReference type="Pfam" id="PF02913">
    <property type="entry name" value="FAD-oxidase_C"/>
    <property type="match status" value="1"/>
</dbReference>
<dbReference type="InterPro" id="IPR016166">
    <property type="entry name" value="FAD-bd_PCMH"/>
</dbReference>
<dbReference type="PANTHER" id="PTHR46568">
    <property type="entry name" value="ALKYLDIHYDROXYACETONEPHOSPHATE SYNTHASE, PEROXISOMAL"/>
    <property type="match status" value="1"/>
</dbReference>
<dbReference type="Gene3D" id="3.30.300.330">
    <property type="match status" value="1"/>
</dbReference>
<dbReference type="EMBL" id="JAPFPW010000006">
    <property type="protein sequence ID" value="MCW7753700.1"/>
    <property type="molecule type" value="Genomic_DNA"/>
</dbReference>
<comment type="caution">
    <text evidence="5">The sequence shown here is derived from an EMBL/GenBank/DDBJ whole genome shotgun (WGS) entry which is preliminary data.</text>
</comment>
<dbReference type="InterPro" id="IPR025650">
    <property type="entry name" value="Alkyl-DHAP_Synthase"/>
</dbReference>
<dbReference type="PANTHER" id="PTHR46568:SF1">
    <property type="entry name" value="ALKYLDIHYDROXYACETONEPHOSPHATE SYNTHASE, PEROXISOMAL"/>
    <property type="match status" value="1"/>
</dbReference>
<dbReference type="SUPFAM" id="SSF55103">
    <property type="entry name" value="FAD-linked oxidases, C-terminal domain"/>
    <property type="match status" value="1"/>
</dbReference>
<dbReference type="InterPro" id="IPR004113">
    <property type="entry name" value="FAD-bd_oxidored_4_C"/>
</dbReference>
<dbReference type="PROSITE" id="PS51387">
    <property type="entry name" value="FAD_PCMH"/>
    <property type="match status" value="1"/>
</dbReference>
<proteinExistence type="inferred from homology"/>
<reference evidence="5 6" key="1">
    <citation type="submission" date="2022-11" db="EMBL/GenBank/DDBJ databases">
        <title>Desulfobotulus tamanensis H1 sp. nov. - anaerobic, alkaliphilic, sulphate reducing bacterium isolated from terrestrial mud volcano.</title>
        <authorList>
            <person name="Frolova A."/>
            <person name="Merkel A.Y."/>
            <person name="Slobodkin A.I."/>
        </authorList>
    </citation>
    <scope>NUCLEOTIDE SEQUENCE [LARGE SCALE GENOMIC DNA]</scope>
    <source>
        <strain evidence="5 6">H1</strain>
    </source>
</reference>
<dbReference type="RefSeq" id="WP_265424569.1">
    <property type="nucleotide sequence ID" value="NZ_JAPFPW010000006.1"/>
</dbReference>
<dbReference type="Gene3D" id="1.10.45.10">
    <property type="entry name" value="Vanillyl-alcohol Oxidase, Chain A, domain 4"/>
    <property type="match status" value="1"/>
</dbReference>
<keyword evidence="3" id="KW-0274">FAD</keyword>